<evidence type="ECO:0000313" key="3">
    <source>
        <dbReference type="EMBL" id="QHU22183.1"/>
    </source>
</evidence>
<sequence length="573" mass="63012">MASASNPSFSTGVKGSDVYATTGSALLDLSVMLNRGQTPEFIRNHVDRIVASGDDNVLEDLFVLTFQTRDVRGGKGERDLFTHLFTALTATKPALAHATLDLVPEYGCWRDLFALDGIETEGLVRRLAVSQFLKDEATLAAAQARSEEPKLSLVAKWLPREHSNKDSRASLARTFALELCPRSRQPQAEYRKRISAVNKVLKTVETTMCGGSWADIDPSHVPGRALAKYRAAFLNQPVKGEHGRKTPSTKDDRIACEKRFSEHFAKAAKGEAKVNGADTVFPHELVARVLAGEGDRNSAVSERNAIQASWNAIRDPVRRAGALDRTLAMCDFSGSMSGTPMNVSMALGCLISEVNTGIFANHILTFDSTPTLHKFRTTDLVDRVNEVRHLAQGTSTDFQAAYNLVLSHLKAHAVLPGQEPKDLIVLTDMGFDEAARGDSSGRYTGSRHTEAVKTKEHETHAQIARRAFRLAGEQLFGEGNGWQAPRIIIWNLRAEYKDFQATVNEEGVIQVAGWSPSLLKVLTTRGADALTPNAMLRAMLEDPRYDPVRERVHSVLHPIRPSDEASVHNFWGV</sequence>
<dbReference type="PANTHER" id="PTHR31373:SF27">
    <property type="entry name" value="TROVE DOMAIN-CONTAINING PROTEIN"/>
    <property type="match status" value="1"/>
</dbReference>
<dbReference type="InterPro" id="IPR058580">
    <property type="entry name" value="DUF2828"/>
</dbReference>
<feature type="domain" description="DUF7788" evidence="2">
    <location>
        <begin position="326"/>
        <end position="526"/>
    </location>
</feature>
<proteinExistence type="predicted"/>
<dbReference type="AlphaFoldDB" id="A0A6C0KY53"/>
<accession>A0A6C0KY53</accession>
<dbReference type="Gene3D" id="3.40.50.410">
    <property type="entry name" value="von Willebrand factor, type A domain"/>
    <property type="match status" value="1"/>
</dbReference>
<evidence type="ECO:0008006" key="4">
    <source>
        <dbReference type="Google" id="ProtNLM"/>
    </source>
</evidence>
<name>A0A6C0KY53_9ZZZZ</name>
<dbReference type="InterPro" id="IPR036465">
    <property type="entry name" value="vWFA_dom_sf"/>
</dbReference>
<reference evidence="3" key="1">
    <citation type="journal article" date="2020" name="Nature">
        <title>Giant virus diversity and host interactions through global metagenomics.</title>
        <authorList>
            <person name="Schulz F."/>
            <person name="Roux S."/>
            <person name="Paez-Espino D."/>
            <person name="Jungbluth S."/>
            <person name="Walsh D.A."/>
            <person name="Denef V.J."/>
            <person name="McMahon K.D."/>
            <person name="Konstantinidis K.T."/>
            <person name="Eloe-Fadrosh E.A."/>
            <person name="Kyrpides N.C."/>
            <person name="Woyke T."/>
        </authorList>
    </citation>
    <scope>NUCLEOTIDE SEQUENCE</scope>
    <source>
        <strain evidence="3">GVMAG-S-3300013286-35</strain>
    </source>
</reference>
<dbReference type="InterPro" id="IPR056690">
    <property type="entry name" value="DUF7788"/>
</dbReference>
<dbReference type="SUPFAM" id="SSF53300">
    <property type="entry name" value="vWA-like"/>
    <property type="match status" value="1"/>
</dbReference>
<organism evidence="3">
    <name type="scientific">viral metagenome</name>
    <dbReference type="NCBI Taxonomy" id="1070528"/>
    <lineage>
        <taxon>unclassified sequences</taxon>
        <taxon>metagenomes</taxon>
        <taxon>organismal metagenomes</taxon>
    </lineage>
</organism>
<evidence type="ECO:0000259" key="2">
    <source>
        <dbReference type="Pfam" id="PF25043"/>
    </source>
</evidence>
<dbReference type="EMBL" id="MN740999">
    <property type="protein sequence ID" value="QHU22183.1"/>
    <property type="molecule type" value="Genomic_DNA"/>
</dbReference>
<evidence type="ECO:0000259" key="1">
    <source>
        <dbReference type="Pfam" id="PF11443"/>
    </source>
</evidence>
<dbReference type="PANTHER" id="PTHR31373">
    <property type="entry name" value="OS06G0652100 PROTEIN"/>
    <property type="match status" value="1"/>
</dbReference>
<dbReference type="Pfam" id="PF11443">
    <property type="entry name" value="DUF2828"/>
    <property type="match status" value="1"/>
</dbReference>
<dbReference type="Pfam" id="PF25043">
    <property type="entry name" value="DUF7788"/>
    <property type="match status" value="1"/>
</dbReference>
<feature type="domain" description="DUF2828" evidence="1">
    <location>
        <begin position="126"/>
        <end position="323"/>
    </location>
</feature>
<dbReference type="InterPro" id="IPR011205">
    <property type="entry name" value="UCP015417_vWA"/>
</dbReference>
<protein>
    <recommendedName>
        <fullName evidence="4">TROVE domain containing protein</fullName>
    </recommendedName>
</protein>